<feature type="domain" description="Nitroreductase" evidence="1">
    <location>
        <begin position="76"/>
        <end position="258"/>
    </location>
</feature>
<organism evidence="2 3">
    <name type="scientific">Desulforapulum autotrophicum (strain ATCC 43914 / DSM 3382 / VKM B-1955 / HRM2)</name>
    <name type="common">Desulfobacterium autotrophicum</name>
    <dbReference type="NCBI Taxonomy" id="177437"/>
    <lineage>
        <taxon>Bacteria</taxon>
        <taxon>Pseudomonadati</taxon>
        <taxon>Thermodesulfobacteriota</taxon>
        <taxon>Desulfobacteria</taxon>
        <taxon>Desulfobacterales</taxon>
        <taxon>Desulfobacteraceae</taxon>
        <taxon>Desulforapulum</taxon>
    </lineage>
</organism>
<evidence type="ECO:0000259" key="1">
    <source>
        <dbReference type="Pfam" id="PF00881"/>
    </source>
</evidence>
<protein>
    <submittedName>
        <fullName evidence="2">NfnB2</fullName>
    </submittedName>
</protein>
<reference evidence="2 3" key="1">
    <citation type="journal article" date="2009" name="Environ. Microbiol.">
        <title>Genome sequence of Desulfobacterium autotrophicum HRM2, a marine sulfate reducer oxidizing organic carbon completely to carbon dioxide.</title>
        <authorList>
            <person name="Strittmatter A.W."/>
            <person name="Liesegang H."/>
            <person name="Rabus R."/>
            <person name="Decker I."/>
            <person name="Amann J."/>
            <person name="Andres S."/>
            <person name="Henne A."/>
            <person name="Fricke W.F."/>
            <person name="Martinez-Arias R."/>
            <person name="Bartels D."/>
            <person name="Goesmann A."/>
            <person name="Krause L."/>
            <person name="Puehler A."/>
            <person name="Klenk H.P."/>
            <person name="Richter M."/>
            <person name="Schuler M."/>
            <person name="Gloeckner F.O."/>
            <person name="Meyerdierks A."/>
            <person name="Gottschalk G."/>
            <person name="Amann R."/>
        </authorList>
    </citation>
    <scope>NUCLEOTIDE SEQUENCE [LARGE SCALE GENOMIC DNA]</scope>
    <source>
        <strain evidence="3">ATCC 43914 / DSM 3382 / HRM2</strain>
    </source>
</reference>
<dbReference type="eggNOG" id="COG0778">
    <property type="taxonomic scope" value="Bacteria"/>
</dbReference>
<dbReference type="OrthoDB" id="9801593at2"/>
<dbReference type="NCBIfam" id="TIGR03605">
    <property type="entry name" value="antibiot_sagB"/>
    <property type="match status" value="1"/>
</dbReference>
<dbReference type="InterPro" id="IPR020051">
    <property type="entry name" value="SagB-type_dehydrogenase"/>
</dbReference>
<dbReference type="CDD" id="cd02142">
    <property type="entry name" value="McbC_SagB-like_oxidoreductase"/>
    <property type="match status" value="1"/>
</dbReference>
<dbReference type="KEGG" id="dat:HRM2_23700"/>
<dbReference type="PANTHER" id="PTHR43745:SF2">
    <property type="entry name" value="NITROREDUCTASE MJ1384-RELATED"/>
    <property type="match status" value="1"/>
</dbReference>
<gene>
    <name evidence="2" type="primary">nfnB2</name>
    <name evidence="2" type="ordered locus">HRM2_23700</name>
</gene>
<accession>C0QFP7</accession>
<dbReference type="Gene3D" id="3.40.109.10">
    <property type="entry name" value="NADH Oxidase"/>
    <property type="match status" value="1"/>
</dbReference>
<evidence type="ECO:0000313" key="2">
    <source>
        <dbReference type="EMBL" id="ACN15465.1"/>
    </source>
</evidence>
<evidence type="ECO:0000313" key="3">
    <source>
        <dbReference type="Proteomes" id="UP000000442"/>
    </source>
</evidence>
<keyword evidence="3" id="KW-1185">Reference proteome</keyword>
<dbReference type="STRING" id="177437.HRM2_23700"/>
<dbReference type="InterPro" id="IPR029479">
    <property type="entry name" value="Nitroreductase"/>
</dbReference>
<dbReference type="EMBL" id="CP001087">
    <property type="protein sequence ID" value="ACN15465.1"/>
    <property type="molecule type" value="Genomic_DNA"/>
</dbReference>
<dbReference type="SUPFAM" id="SSF55469">
    <property type="entry name" value="FMN-dependent nitroreductase-like"/>
    <property type="match status" value="1"/>
</dbReference>
<sequence>MIEQDRNLYRYFLKDSIRKKINFALTDQNQKVPAPPVQKNVPPDAACIRLPGPDPLSGSAPGAWNKIPGVDLTRAVKQRKSRRTYEQTPLSLVELAYLLWATQGVRGKPVQGHAYRTVPSAGCRHALETYLAVLNVEGLMPGIYRYLPLTHGLVFESKQKDLDLRMVEACFGQPYPGKAAVTFIWAAVPYRMEWRYGLAAHKVILLDAGHVCQNLYLACEAINAGTCAIAAYNQEELDELLGLDGEDEFAIYLAPVGKLKHEPARPEQGTGPRPQ</sequence>
<dbReference type="GO" id="GO:0016491">
    <property type="term" value="F:oxidoreductase activity"/>
    <property type="evidence" value="ECO:0007669"/>
    <property type="project" value="InterPro"/>
</dbReference>
<proteinExistence type="predicted"/>
<dbReference type="InterPro" id="IPR052544">
    <property type="entry name" value="Bacteriocin_Proc_Enz"/>
</dbReference>
<dbReference type="Pfam" id="PF00881">
    <property type="entry name" value="Nitroreductase"/>
    <property type="match status" value="1"/>
</dbReference>
<dbReference type="Proteomes" id="UP000000442">
    <property type="component" value="Chromosome"/>
</dbReference>
<dbReference type="PANTHER" id="PTHR43745">
    <property type="entry name" value="NITROREDUCTASE MJ1384-RELATED"/>
    <property type="match status" value="1"/>
</dbReference>
<dbReference type="RefSeq" id="WP_015904233.1">
    <property type="nucleotide sequence ID" value="NC_012108.1"/>
</dbReference>
<dbReference type="InterPro" id="IPR000415">
    <property type="entry name" value="Nitroreductase-like"/>
</dbReference>
<name>C0QFP7_DESAH</name>
<dbReference type="AlphaFoldDB" id="C0QFP7"/>
<dbReference type="HOGENOM" id="CLU_059362_3_0_7"/>